<dbReference type="EMBL" id="ABEU02000004">
    <property type="protein sequence ID" value="PNR55374.1"/>
    <property type="molecule type" value="Genomic_DNA"/>
</dbReference>
<feature type="transmembrane region" description="Helical" evidence="8">
    <location>
        <begin position="100"/>
        <end position="119"/>
    </location>
</feature>
<evidence type="ECO:0000313" key="10">
    <source>
        <dbReference type="EnsemblPlants" id="Pp3c4_15680V3.1"/>
    </source>
</evidence>
<evidence type="ECO:0000256" key="7">
    <source>
        <dbReference type="ARBA" id="ARBA00023136"/>
    </source>
</evidence>
<reference evidence="10" key="3">
    <citation type="submission" date="2020-12" db="UniProtKB">
        <authorList>
            <consortium name="EnsemblPlants"/>
        </authorList>
    </citation>
    <scope>IDENTIFICATION</scope>
</reference>
<dbReference type="GO" id="GO:0080132">
    <property type="term" value="F:fatty acid 2-hydroxylase activity"/>
    <property type="evidence" value="ECO:0000318"/>
    <property type="project" value="GO_Central"/>
</dbReference>
<evidence type="ECO:0000256" key="8">
    <source>
        <dbReference type="SAM" id="Phobius"/>
    </source>
</evidence>
<feature type="transmembrane region" description="Helical" evidence="8">
    <location>
        <begin position="56"/>
        <end position="80"/>
    </location>
</feature>
<feature type="transmembrane region" description="Helical" evidence="8">
    <location>
        <begin position="26"/>
        <end position="44"/>
    </location>
</feature>
<keyword evidence="5" id="KW-0560">Oxidoreductase</keyword>
<dbReference type="InterPro" id="IPR014430">
    <property type="entry name" value="Scs7"/>
</dbReference>
<keyword evidence="3" id="KW-0256">Endoplasmic reticulum</keyword>
<dbReference type="OMA" id="FSEVALM"/>
<dbReference type="PANTHER" id="PTHR12863">
    <property type="entry name" value="FATTY ACID HYDROXYLASE"/>
    <property type="match status" value="1"/>
</dbReference>
<dbReference type="Gramene" id="Pp3c4_15680V3.2">
    <property type="protein sequence ID" value="Pp3c4_15680V3.2"/>
    <property type="gene ID" value="Pp3c4_15680"/>
</dbReference>
<evidence type="ECO:0000256" key="6">
    <source>
        <dbReference type="ARBA" id="ARBA00023098"/>
    </source>
</evidence>
<dbReference type="AlphaFoldDB" id="A0A2K1KNL6"/>
<proteinExistence type="predicted"/>
<keyword evidence="2 8" id="KW-0812">Transmembrane</keyword>
<dbReference type="Proteomes" id="UP000006727">
    <property type="component" value="Chromosome 4"/>
</dbReference>
<keyword evidence="11" id="KW-1185">Reference proteome</keyword>
<protein>
    <recommendedName>
        <fullName evidence="12">Fatty acid hydroxylase domain-containing protein</fullName>
    </recommendedName>
</protein>
<dbReference type="GO" id="GO:0005789">
    <property type="term" value="C:endoplasmic reticulum membrane"/>
    <property type="evidence" value="ECO:0007669"/>
    <property type="project" value="UniProtKB-SubCell"/>
</dbReference>
<dbReference type="GO" id="GO:0005783">
    <property type="term" value="C:endoplasmic reticulum"/>
    <property type="evidence" value="ECO:0000318"/>
    <property type="project" value="GO_Central"/>
</dbReference>
<gene>
    <name evidence="9" type="ORF">PHYPA_006271</name>
</gene>
<evidence type="ECO:0000313" key="9">
    <source>
        <dbReference type="EMBL" id="PNR55374.1"/>
    </source>
</evidence>
<organism evidence="9">
    <name type="scientific">Physcomitrium patens</name>
    <name type="common">Spreading-leaved earth moss</name>
    <name type="synonym">Physcomitrella patens</name>
    <dbReference type="NCBI Taxonomy" id="3218"/>
    <lineage>
        <taxon>Eukaryota</taxon>
        <taxon>Viridiplantae</taxon>
        <taxon>Streptophyta</taxon>
        <taxon>Embryophyta</taxon>
        <taxon>Bryophyta</taxon>
        <taxon>Bryophytina</taxon>
        <taxon>Bryopsida</taxon>
        <taxon>Funariidae</taxon>
        <taxon>Funariales</taxon>
        <taxon>Funariaceae</taxon>
        <taxon>Physcomitrium</taxon>
    </lineage>
</organism>
<reference evidence="9 11" key="2">
    <citation type="journal article" date="2018" name="Plant J.">
        <title>The Physcomitrella patens chromosome-scale assembly reveals moss genome structure and evolution.</title>
        <authorList>
            <person name="Lang D."/>
            <person name="Ullrich K.K."/>
            <person name="Murat F."/>
            <person name="Fuchs J."/>
            <person name="Jenkins J."/>
            <person name="Haas F.B."/>
            <person name="Piednoel M."/>
            <person name="Gundlach H."/>
            <person name="Van Bel M."/>
            <person name="Meyberg R."/>
            <person name="Vives C."/>
            <person name="Morata J."/>
            <person name="Symeonidi A."/>
            <person name="Hiss M."/>
            <person name="Muchero W."/>
            <person name="Kamisugi Y."/>
            <person name="Saleh O."/>
            <person name="Blanc G."/>
            <person name="Decker E.L."/>
            <person name="van Gessel N."/>
            <person name="Grimwood J."/>
            <person name="Hayes R.D."/>
            <person name="Graham S.W."/>
            <person name="Gunter L.E."/>
            <person name="McDaniel S.F."/>
            <person name="Hoernstein S.N.W."/>
            <person name="Larsson A."/>
            <person name="Li F.W."/>
            <person name="Perroud P.F."/>
            <person name="Phillips J."/>
            <person name="Ranjan P."/>
            <person name="Rokshar D.S."/>
            <person name="Rothfels C.J."/>
            <person name="Schneider L."/>
            <person name="Shu S."/>
            <person name="Stevenson D.W."/>
            <person name="Thummler F."/>
            <person name="Tillich M."/>
            <person name="Villarreal Aguilar J.C."/>
            <person name="Widiez T."/>
            <person name="Wong G.K."/>
            <person name="Wymore A."/>
            <person name="Zhang Y."/>
            <person name="Zimmer A.D."/>
            <person name="Quatrano R.S."/>
            <person name="Mayer K.F.X."/>
            <person name="Goodstein D."/>
            <person name="Casacuberta J.M."/>
            <person name="Vandepoele K."/>
            <person name="Reski R."/>
            <person name="Cuming A.C."/>
            <person name="Tuskan G.A."/>
            <person name="Maumus F."/>
            <person name="Salse J."/>
            <person name="Schmutz J."/>
            <person name="Rensing S.A."/>
        </authorList>
    </citation>
    <scope>NUCLEOTIDE SEQUENCE [LARGE SCALE GENOMIC DNA]</scope>
    <source>
        <strain evidence="10 11">cv. Gransden 2004</strain>
    </source>
</reference>
<keyword evidence="7 8" id="KW-0472">Membrane</keyword>
<evidence type="ECO:0008006" key="12">
    <source>
        <dbReference type="Google" id="ProtNLM"/>
    </source>
</evidence>
<comment type="subcellular location">
    <subcellularLocation>
        <location evidence="1">Endoplasmic reticulum membrane</location>
        <topology evidence="1">Multi-pass membrane protein</topology>
    </subcellularLocation>
</comment>
<evidence type="ECO:0000313" key="11">
    <source>
        <dbReference type="Proteomes" id="UP000006727"/>
    </source>
</evidence>
<dbReference type="PANTHER" id="PTHR12863:SF1">
    <property type="entry name" value="FATTY ACID 2-HYDROXYLASE"/>
    <property type="match status" value="1"/>
</dbReference>
<dbReference type="STRING" id="3218.A0A2K1KNL6"/>
<evidence type="ECO:0000256" key="5">
    <source>
        <dbReference type="ARBA" id="ARBA00023002"/>
    </source>
</evidence>
<dbReference type="EnsemblPlants" id="Pp3c4_15680V3.1">
    <property type="protein sequence ID" value="Pp3c4_15680V3.1"/>
    <property type="gene ID" value="Pp3c4_15680"/>
</dbReference>
<evidence type="ECO:0000256" key="2">
    <source>
        <dbReference type="ARBA" id="ARBA00022692"/>
    </source>
</evidence>
<dbReference type="InParanoid" id="A0A2K1KNL6"/>
<keyword evidence="6" id="KW-0443">Lipid metabolism</keyword>
<keyword evidence="4 8" id="KW-1133">Transmembrane helix</keyword>
<dbReference type="Gramene" id="Pp3c4_15680V3.1">
    <property type="protein sequence ID" value="Pp3c4_15680V3.1"/>
    <property type="gene ID" value="Pp3c4_15680"/>
</dbReference>
<evidence type="ECO:0000256" key="3">
    <source>
        <dbReference type="ARBA" id="ARBA00022824"/>
    </source>
</evidence>
<sequence>MVSVIGPKGFITLSMDSSYPMDPDRLVFPTLFTAAISSILWKIVGFDLKPTWNSSIYGGIMFGYVCYDHTHYYLHFAAVYSSFLYKMKKEHLNHHFKNGMHHYGFGVTSSFWVTVFGTLPPAKDTHKGSMITSQTVMESISPTTKVHSTTLMRKKESGRD</sequence>
<name>A0A2K1KNL6_PHYPA</name>
<evidence type="ECO:0000256" key="1">
    <source>
        <dbReference type="ARBA" id="ARBA00004477"/>
    </source>
</evidence>
<accession>A0A2K1KNL6</accession>
<dbReference type="EnsemblPlants" id="Pp3c4_15680V3.2">
    <property type="protein sequence ID" value="Pp3c4_15680V3.2"/>
    <property type="gene ID" value="Pp3c4_15680"/>
</dbReference>
<dbReference type="PaxDb" id="3218-PP1S13_371V6.1"/>
<reference evidence="9 11" key="1">
    <citation type="journal article" date="2008" name="Science">
        <title>The Physcomitrella genome reveals evolutionary insights into the conquest of land by plants.</title>
        <authorList>
            <person name="Rensing S."/>
            <person name="Lang D."/>
            <person name="Zimmer A."/>
            <person name="Terry A."/>
            <person name="Salamov A."/>
            <person name="Shapiro H."/>
            <person name="Nishiyama T."/>
            <person name="Perroud P.-F."/>
            <person name="Lindquist E."/>
            <person name="Kamisugi Y."/>
            <person name="Tanahashi T."/>
            <person name="Sakakibara K."/>
            <person name="Fujita T."/>
            <person name="Oishi K."/>
            <person name="Shin-I T."/>
            <person name="Kuroki Y."/>
            <person name="Toyoda A."/>
            <person name="Suzuki Y."/>
            <person name="Hashimoto A."/>
            <person name="Yamaguchi K."/>
            <person name="Sugano A."/>
            <person name="Kohara Y."/>
            <person name="Fujiyama A."/>
            <person name="Anterola A."/>
            <person name="Aoki S."/>
            <person name="Ashton N."/>
            <person name="Barbazuk W.B."/>
            <person name="Barker E."/>
            <person name="Bennetzen J."/>
            <person name="Bezanilla M."/>
            <person name="Blankenship R."/>
            <person name="Cho S.H."/>
            <person name="Dutcher S."/>
            <person name="Estelle M."/>
            <person name="Fawcett J.A."/>
            <person name="Gundlach H."/>
            <person name="Hanada K."/>
            <person name="Heyl A."/>
            <person name="Hicks K.A."/>
            <person name="Hugh J."/>
            <person name="Lohr M."/>
            <person name="Mayer K."/>
            <person name="Melkozernov A."/>
            <person name="Murata T."/>
            <person name="Nelson D."/>
            <person name="Pils B."/>
            <person name="Prigge M."/>
            <person name="Reiss B."/>
            <person name="Renner T."/>
            <person name="Rombauts S."/>
            <person name="Rushton P."/>
            <person name="Sanderfoot A."/>
            <person name="Schween G."/>
            <person name="Shiu S.-H."/>
            <person name="Stueber K."/>
            <person name="Theodoulou F.L."/>
            <person name="Tu H."/>
            <person name="Van de Peer Y."/>
            <person name="Verrier P.J."/>
            <person name="Waters E."/>
            <person name="Wood A."/>
            <person name="Yang L."/>
            <person name="Cove D."/>
            <person name="Cuming A."/>
            <person name="Hasebe M."/>
            <person name="Lucas S."/>
            <person name="Mishler D.B."/>
            <person name="Reski R."/>
            <person name="Grigoriev I."/>
            <person name="Quatrano R.S."/>
            <person name="Boore J.L."/>
        </authorList>
    </citation>
    <scope>NUCLEOTIDE SEQUENCE [LARGE SCALE GENOMIC DNA]</scope>
    <source>
        <strain evidence="10 11">cv. Gransden 2004</strain>
    </source>
</reference>
<evidence type="ECO:0000256" key="4">
    <source>
        <dbReference type="ARBA" id="ARBA00022989"/>
    </source>
</evidence>
<dbReference type="GO" id="GO:0006631">
    <property type="term" value="P:fatty acid metabolic process"/>
    <property type="evidence" value="ECO:0000318"/>
    <property type="project" value="GO_Central"/>
</dbReference>